<accession>A0A380P122</accession>
<keyword evidence="2" id="KW-0238">DNA-binding</keyword>
<dbReference type="InterPro" id="IPR036388">
    <property type="entry name" value="WH-like_DNA-bd_sf"/>
</dbReference>
<evidence type="ECO:0000313" key="5">
    <source>
        <dbReference type="EMBL" id="SUP57854.1"/>
    </source>
</evidence>
<dbReference type="Pfam" id="PF12840">
    <property type="entry name" value="HTH_20"/>
    <property type="match status" value="1"/>
</dbReference>
<dbReference type="GeneID" id="95070198"/>
<dbReference type="Proteomes" id="UP000254150">
    <property type="component" value="Unassembled WGS sequence"/>
</dbReference>
<protein>
    <submittedName>
        <fullName evidence="5">ArsR family transcriptional regulator</fullName>
    </submittedName>
</protein>
<dbReference type="PANTHER" id="PTHR43132:SF8">
    <property type="entry name" value="HTH-TYPE TRANSCRIPTIONAL REGULATOR KMTR"/>
    <property type="match status" value="1"/>
</dbReference>
<dbReference type="InterPro" id="IPR036390">
    <property type="entry name" value="WH_DNA-bd_sf"/>
</dbReference>
<proteinExistence type="predicted"/>
<keyword evidence="3" id="KW-0804">Transcription</keyword>
<dbReference type="PANTHER" id="PTHR43132">
    <property type="entry name" value="ARSENICAL RESISTANCE OPERON REPRESSOR ARSR-RELATED"/>
    <property type="match status" value="1"/>
</dbReference>
<keyword evidence="1" id="KW-0805">Transcription regulation</keyword>
<evidence type="ECO:0000256" key="2">
    <source>
        <dbReference type="ARBA" id="ARBA00023125"/>
    </source>
</evidence>
<dbReference type="GO" id="GO:0003700">
    <property type="term" value="F:DNA-binding transcription factor activity"/>
    <property type="evidence" value="ECO:0007669"/>
    <property type="project" value="InterPro"/>
</dbReference>
<gene>
    <name evidence="5" type="ORF">NCTC7807_03403</name>
</gene>
<organism evidence="5 6">
    <name type="scientific">Streptomyces griseus</name>
    <dbReference type="NCBI Taxonomy" id="1911"/>
    <lineage>
        <taxon>Bacteria</taxon>
        <taxon>Bacillati</taxon>
        <taxon>Actinomycetota</taxon>
        <taxon>Actinomycetes</taxon>
        <taxon>Kitasatosporales</taxon>
        <taxon>Streptomycetaceae</taxon>
        <taxon>Streptomyces</taxon>
    </lineage>
</organism>
<dbReference type="CDD" id="cd00090">
    <property type="entry name" value="HTH_ARSR"/>
    <property type="match status" value="1"/>
</dbReference>
<dbReference type="RefSeq" id="WP_100455282.1">
    <property type="nucleotide sequence ID" value="NZ_UHID01000006.1"/>
</dbReference>
<dbReference type="InterPro" id="IPR011991">
    <property type="entry name" value="ArsR-like_HTH"/>
</dbReference>
<evidence type="ECO:0000313" key="6">
    <source>
        <dbReference type="Proteomes" id="UP000254150"/>
    </source>
</evidence>
<dbReference type="AlphaFoldDB" id="A0A380P122"/>
<dbReference type="GO" id="GO:0003677">
    <property type="term" value="F:DNA binding"/>
    <property type="evidence" value="ECO:0007669"/>
    <property type="project" value="UniProtKB-KW"/>
</dbReference>
<dbReference type="InterPro" id="IPR001845">
    <property type="entry name" value="HTH_ArsR_DNA-bd_dom"/>
</dbReference>
<dbReference type="SMART" id="SM00418">
    <property type="entry name" value="HTH_ARSR"/>
    <property type="match status" value="1"/>
</dbReference>
<sequence>MVMPETGRRTATRHLHFTFDDLLKVRIGDEVLPHVETYFALRSLSAPPSAALSDWRAVVRPGLGALLGLLRQLGQWLPSPSALTGLALGGAHETRAAQLRTGATGEQLREALNTFWQLGLEPYWRQITAHVRRCQQELRERLALGGVEDLLSHLPGGSSWRQPVLRLPDERGGEVHLAGRGVRLSSSLFLQPRGRKVLEVSDGKGQPTLYLPAPLTEEDAPALWGAAAGGERSLAALIGAGRARVLQALTEPRTTGELAQLAGISGPGASQHTAVLRKAGLITTRRERNMAWHELTPLGRAMLANLEDAGAHRGPATVSLLPAPAC</sequence>
<name>A0A380P122_STRGR</name>
<dbReference type="SUPFAM" id="SSF46785">
    <property type="entry name" value="Winged helix' DNA-binding domain"/>
    <property type="match status" value="1"/>
</dbReference>
<reference evidence="5 6" key="1">
    <citation type="submission" date="2018-06" db="EMBL/GenBank/DDBJ databases">
        <authorList>
            <consortium name="Pathogen Informatics"/>
            <person name="Doyle S."/>
        </authorList>
    </citation>
    <scope>NUCLEOTIDE SEQUENCE [LARGE SCALE GENOMIC DNA]</scope>
    <source>
        <strain evidence="5 6">NCTC7807</strain>
    </source>
</reference>
<dbReference type="Gene3D" id="1.10.10.10">
    <property type="entry name" value="Winged helix-like DNA-binding domain superfamily/Winged helix DNA-binding domain"/>
    <property type="match status" value="1"/>
</dbReference>
<evidence type="ECO:0000256" key="3">
    <source>
        <dbReference type="ARBA" id="ARBA00023163"/>
    </source>
</evidence>
<dbReference type="InterPro" id="IPR051011">
    <property type="entry name" value="Metal_resp_trans_reg"/>
</dbReference>
<evidence type="ECO:0000256" key="1">
    <source>
        <dbReference type="ARBA" id="ARBA00023015"/>
    </source>
</evidence>
<evidence type="ECO:0000259" key="4">
    <source>
        <dbReference type="SMART" id="SM00418"/>
    </source>
</evidence>
<feature type="domain" description="HTH arsR-type" evidence="4">
    <location>
        <begin position="232"/>
        <end position="307"/>
    </location>
</feature>
<dbReference type="EMBL" id="UHID01000006">
    <property type="protein sequence ID" value="SUP57854.1"/>
    <property type="molecule type" value="Genomic_DNA"/>
</dbReference>